<feature type="transmembrane region" description="Helical" evidence="5">
    <location>
        <begin position="280"/>
        <end position="301"/>
    </location>
</feature>
<feature type="transmembrane region" description="Helical" evidence="5">
    <location>
        <begin position="100"/>
        <end position="119"/>
    </location>
</feature>
<feature type="transmembrane region" description="Helical" evidence="5">
    <location>
        <begin position="234"/>
        <end position="260"/>
    </location>
</feature>
<dbReference type="GO" id="GO:0016020">
    <property type="term" value="C:membrane"/>
    <property type="evidence" value="ECO:0007669"/>
    <property type="project" value="UniProtKB-SubCell"/>
</dbReference>
<evidence type="ECO:0000256" key="2">
    <source>
        <dbReference type="ARBA" id="ARBA00022692"/>
    </source>
</evidence>
<feature type="transmembrane region" description="Helical" evidence="5">
    <location>
        <begin position="452"/>
        <end position="469"/>
    </location>
</feature>
<evidence type="ECO:0000256" key="4">
    <source>
        <dbReference type="ARBA" id="ARBA00023136"/>
    </source>
</evidence>
<keyword evidence="3 5" id="KW-1133">Transmembrane helix</keyword>
<organism evidence="6 7">
    <name type="scientific">Mycoplasma marinum</name>
    <dbReference type="NCBI Taxonomy" id="1937190"/>
    <lineage>
        <taxon>Bacteria</taxon>
        <taxon>Bacillati</taxon>
        <taxon>Mycoplasmatota</taxon>
        <taxon>Mollicutes</taxon>
        <taxon>Mycoplasmataceae</taxon>
        <taxon>Mycoplasma</taxon>
    </lineage>
</organism>
<feature type="transmembrane region" description="Helical" evidence="5">
    <location>
        <begin position="46"/>
        <end position="69"/>
    </location>
</feature>
<gene>
    <name evidence="6" type="ORF">C4B24_01390</name>
</gene>
<dbReference type="InterPro" id="IPR002293">
    <property type="entry name" value="AA/rel_permease1"/>
</dbReference>
<feature type="transmembrane region" description="Helical" evidence="5">
    <location>
        <begin position="131"/>
        <end position="153"/>
    </location>
</feature>
<name>A0A4R0XM63_9MOLU</name>
<comment type="caution">
    <text evidence="6">The sequence shown here is derived from an EMBL/GenBank/DDBJ whole genome shotgun (WGS) entry which is preliminary data.</text>
</comment>
<feature type="transmembrane region" description="Helical" evidence="5">
    <location>
        <begin position="411"/>
        <end position="432"/>
    </location>
</feature>
<feature type="transmembrane region" description="Helical" evidence="5">
    <location>
        <begin position="379"/>
        <end position="399"/>
    </location>
</feature>
<feature type="transmembrane region" description="Helical" evidence="5">
    <location>
        <begin position="338"/>
        <end position="359"/>
    </location>
</feature>
<keyword evidence="2 5" id="KW-0812">Transmembrane</keyword>
<proteinExistence type="predicted"/>
<dbReference type="PANTHER" id="PTHR11785:SF512">
    <property type="entry name" value="SOBREMESA, ISOFORM B"/>
    <property type="match status" value="1"/>
</dbReference>
<feature type="transmembrane region" description="Helical" evidence="5">
    <location>
        <begin position="14"/>
        <end position="34"/>
    </location>
</feature>
<evidence type="ECO:0000256" key="1">
    <source>
        <dbReference type="ARBA" id="ARBA00004141"/>
    </source>
</evidence>
<protein>
    <recommendedName>
        <fullName evidence="8">Amino acid permease</fullName>
    </recommendedName>
</protein>
<keyword evidence="7" id="KW-1185">Reference proteome</keyword>
<feature type="transmembrane region" description="Helical" evidence="5">
    <location>
        <begin position="202"/>
        <end position="222"/>
    </location>
</feature>
<sequence>MKKRSVMSKNKEKIGFLSVIITIVGSSIGAGIFFKNKSILENTHGSIGLAISCWIVAAIGILAIGLALMEITSTQDRDKGILGWMEKFTPNWMFKWSKGYMLILYFPLTFATLPVYGILSLEDATGWTANWWQMLLVATSFMIWFGAVSFFSLKFGSSLQWIFTLVKFIPILFIPLFGFLNLDSNNVSVTSVTTGLTGISPYLGVIAAIPAIFFAYDGFYTVTSLKSKMKKPKLMPLAIAIGIGAITSMYLLITAGVLIGSEDGAKNVYSNKAFKMVMDTFIFVAILGVINGFSLGTYNIYDEYIETDDFAFSSFFKKIKTKEKRIGKITLRGTTPGFNILMIFSFIFIIIIFFVGAFVWPTQNKVEGISELTDLLTNWTSLLVFLMISFAIMGALVNRKTNKIKVKKSKIFIPSAIISIILTTIPGIYMIVASIVDMTGFNKAGIGKATTTFIVLIATIIISCIPLIIEKVNKKIKNNKLKTQKKLN</sequence>
<dbReference type="Proteomes" id="UP000294192">
    <property type="component" value="Unassembled WGS sequence"/>
</dbReference>
<evidence type="ECO:0008006" key="8">
    <source>
        <dbReference type="Google" id="ProtNLM"/>
    </source>
</evidence>
<dbReference type="Pfam" id="PF13520">
    <property type="entry name" value="AA_permease_2"/>
    <property type="match status" value="1"/>
</dbReference>
<dbReference type="InterPro" id="IPR050598">
    <property type="entry name" value="AminoAcid_Transporter"/>
</dbReference>
<dbReference type="PIRSF" id="PIRSF006060">
    <property type="entry name" value="AA_transporter"/>
    <property type="match status" value="1"/>
</dbReference>
<dbReference type="Gene3D" id="1.20.1740.10">
    <property type="entry name" value="Amino acid/polyamine transporter I"/>
    <property type="match status" value="1"/>
</dbReference>
<dbReference type="GO" id="GO:0015179">
    <property type="term" value="F:L-amino acid transmembrane transporter activity"/>
    <property type="evidence" value="ECO:0007669"/>
    <property type="project" value="TreeGrafter"/>
</dbReference>
<dbReference type="OrthoDB" id="396925at2"/>
<evidence type="ECO:0000256" key="5">
    <source>
        <dbReference type="SAM" id="Phobius"/>
    </source>
</evidence>
<keyword evidence="4 5" id="KW-0472">Membrane</keyword>
<reference evidence="6 7" key="1">
    <citation type="submission" date="2018-02" db="EMBL/GenBank/DDBJ databases">
        <title>Mycoplasma marinum and Mycoplasma todarodis sp. nov., moderately halophilic and psychrotolerant mycoplasmas isolated from cephalopods.</title>
        <authorList>
            <person name="Viver T."/>
        </authorList>
    </citation>
    <scope>NUCLEOTIDE SEQUENCE [LARGE SCALE GENOMIC DNA]</scope>
    <source>
        <strain evidence="6 7">PE</strain>
    </source>
</reference>
<evidence type="ECO:0000313" key="6">
    <source>
        <dbReference type="EMBL" id="TCG11786.1"/>
    </source>
</evidence>
<evidence type="ECO:0000256" key="3">
    <source>
        <dbReference type="ARBA" id="ARBA00022989"/>
    </source>
</evidence>
<dbReference type="PANTHER" id="PTHR11785">
    <property type="entry name" value="AMINO ACID TRANSPORTER"/>
    <property type="match status" value="1"/>
</dbReference>
<dbReference type="EMBL" id="PSZO01000003">
    <property type="protein sequence ID" value="TCG11786.1"/>
    <property type="molecule type" value="Genomic_DNA"/>
</dbReference>
<evidence type="ECO:0000313" key="7">
    <source>
        <dbReference type="Proteomes" id="UP000294192"/>
    </source>
</evidence>
<comment type="subcellular location">
    <subcellularLocation>
        <location evidence="1">Membrane</location>
        <topology evidence="1">Multi-pass membrane protein</topology>
    </subcellularLocation>
</comment>
<dbReference type="AlphaFoldDB" id="A0A4R0XM63"/>
<accession>A0A4R0XM63</accession>
<feature type="transmembrane region" description="Helical" evidence="5">
    <location>
        <begin position="165"/>
        <end position="182"/>
    </location>
</feature>